<feature type="transmembrane region" description="Helical" evidence="1">
    <location>
        <begin position="40"/>
        <end position="57"/>
    </location>
</feature>
<keyword evidence="1" id="KW-1133">Transmembrane helix</keyword>
<protein>
    <submittedName>
        <fullName evidence="2">12378_t:CDS:1</fullName>
    </submittedName>
</protein>
<dbReference type="Proteomes" id="UP000789901">
    <property type="component" value="Unassembled WGS sequence"/>
</dbReference>
<evidence type="ECO:0000256" key="1">
    <source>
        <dbReference type="SAM" id="Phobius"/>
    </source>
</evidence>
<evidence type="ECO:0000313" key="3">
    <source>
        <dbReference type="Proteomes" id="UP000789901"/>
    </source>
</evidence>
<reference evidence="2 3" key="1">
    <citation type="submission" date="2021-06" db="EMBL/GenBank/DDBJ databases">
        <authorList>
            <person name="Kallberg Y."/>
            <person name="Tangrot J."/>
            <person name="Rosling A."/>
        </authorList>
    </citation>
    <scope>NUCLEOTIDE SEQUENCE [LARGE SCALE GENOMIC DNA]</scope>
    <source>
        <strain evidence="2 3">120-4 pot B 10/14</strain>
    </source>
</reference>
<keyword evidence="3" id="KW-1185">Reference proteome</keyword>
<accession>A0ABN7WR15</accession>
<gene>
    <name evidence="2" type="ORF">GMARGA_LOCUS33617</name>
</gene>
<dbReference type="EMBL" id="CAJVQB010056460">
    <property type="protein sequence ID" value="CAG8837694.1"/>
    <property type="molecule type" value="Genomic_DNA"/>
</dbReference>
<comment type="caution">
    <text evidence="2">The sequence shown here is derived from an EMBL/GenBank/DDBJ whole genome shotgun (WGS) entry which is preliminary data.</text>
</comment>
<evidence type="ECO:0000313" key="2">
    <source>
        <dbReference type="EMBL" id="CAG8837694.1"/>
    </source>
</evidence>
<sequence length="58" mass="5993">MPEVVSTVPGIRDIVEGTDSYWVVLSIVLVVISEKALSDLNVGVLGCIVLIGLAIGGL</sequence>
<organism evidence="2 3">
    <name type="scientific">Gigaspora margarita</name>
    <dbReference type="NCBI Taxonomy" id="4874"/>
    <lineage>
        <taxon>Eukaryota</taxon>
        <taxon>Fungi</taxon>
        <taxon>Fungi incertae sedis</taxon>
        <taxon>Mucoromycota</taxon>
        <taxon>Glomeromycotina</taxon>
        <taxon>Glomeromycetes</taxon>
        <taxon>Diversisporales</taxon>
        <taxon>Gigasporaceae</taxon>
        <taxon>Gigaspora</taxon>
    </lineage>
</organism>
<keyword evidence="1" id="KW-0472">Membrane</keyword>
<name>A0ABN7WR15_GIGMA</name>
<proteinExistence type="predicted"/>
<feature type="non-terminal residue" evidence="2">
    <location>
        <position position="58"/>
    </location>
</feature>
<keyword evidence="1" id="KW-0812">Transmembrane</keyword>